<evidence type="ECO:0000313" key="3">
    <source>
        <dbReference type="EMBL" id="VAW19263.1"/>
    </source>
</evidence>
<feature type="domain" description="Response regulatory" evidence="2">
    <location>
        <begin position="4"/>
        <end position="120"/>
    </location>
</feature>
<dbReference type="Pfam" id="PF00072">
    <property type="entry name" value="Response_reg"/>
    <property type="match status" value="1"/>
</dbReference>
<keyword evidence="1" id="KW-0597">Phosphoprotein</keyword>
<dbReference type="AlphaFoldDB" id="A0A3B0TSU3"/>
<organism evidence="3">
    <name type="scientific">hydrothermal vent metagenome</name>
    <dbReference type="NCBI Taxonomy" id="652676"/>
    <lineage>
        <taxon>unclassified sequences</taxon>
        <taxon>metagenomes</taxon>
        <taxon>ecological metagenomes</taxon>
    </lineage>
</organism>
<dbReference type="PROSITE" id="PS50110">
    <property type="entry name" value="RESPONSE_REGULATORY"/>
    <property type="match status" value="1"/>
</dbReference>
<dbReference type="GO" id="GO:0000160">
    <property type="term" value="P:phosphorelay signal transduction system"/>
    <property type="evidence" value="ECO:0007669"/>
    <property type="project" value="InterPro"/>
</dbReference>
<gene>
    <name evidence="3" type="ORF">MNBD_ALPHA11-1235</name>
</gene>
<protein>
    <recommendedName>
        <fullName evidence="2">Response regulatory domain-containing protein</fullName>
    </recommendedName>
</protein>
<evidence type="ECO:0000256" key="1">
    <source>
        <dbReference type="ARBA" id="ARBA00022553"/>
    </source>
</evidence>
<sequence>MKPDVLIVEDEPAILTSLEFILHHAGWKTACVTDGEAAMQYIQLTRPKAVVLDLMLPKKNGFEVLKALRADPKTHDLPILILTAKGQQQDKLTAIELGASGFITKPYANSDVVDAVKELIGPVPLSIKPKAEES</sequence>
<dbReference type="InterPro" id="IPR011006">
    <property type="entry name" value="CheY-like_superfamily"/>
</dbReference>
<dbReference type="Gene3D" id="3.40.50.2300">
    <property type="match status" value="1"/>
</dbReference>
<accession>A0A3B0TSU3</accession>
<dbReference type="EMBL" id="UOEQ01000206">
    <property type="protein sequence ID" value="VAW19263.1"/>
    <property type="molecule type" value="Genomic_DNA"/>
</dbReference>
<dbReference type="SUPFAM" id="SSF52172">
    <property type="entry name" value="CheY-like"/>
    <property type="match status" value="1"/>
</dbReference>
<dbReference type="PANTHER" id="PTHR44591">
    <property type="entry name" value="STRESS RESPONSE REGULATOR PROTEIN 1"/>
    <property type="match status" value="1"/>
</dbReference>
<proteinExistence type="predicted"/>
<reference evidence="3" key="1">
    <citation type="submission" date="2018-06" db="EMBL/GenBank/DDBJ databases">
        <authorList>
            <person name="Zhirakovskaya E."/>
        </authorList>
    </citation>
    <scope>NUCLEOTIDE SEQUENCE</scope>
</reference>
<dbReference type="PANTHER" id="PTHR44591:SF3">
    <property type="entry name" value="RESPONSE REGULATORY DOMAIN-CONTAINING PROTEIN"/>
    <property type="match status" value="1"/>
</dbReference>
<dbReference type="CDD" id="cd17574">
    <property type="entry name" value="REC_OmpR"/>
    <property type="match status" value="1"/>
</dbReference>
<dbReference type="SMART" id="SM00448">
    <property type="entry name" value="REC"/>
    <property type="match status" value="1"/>
</dbReference>
<evidence type="ECO:0000259" key="2">
    <source>
        <dbReference type="PROSITE" id="PS50110"/>
    </source>
</evidence>
<dbReference type="InterPro" id="IPR001789">
    <property type="entry name" value="Sig_transdc_resp-reg_receiver"/>
</dbReference>
<dbReference type="InterPro" id="IPR050595">
    <property type="entry name" value="Bact_response_regulator"/>
</dbReference>
<name>A0A3B0TSU3_9ZZZZ</name>